<dbReference type="Pfam" id="PF08245">
    <property type="entry name" value="Mur_ligase_M"/>
    <property type="match status" value="1"/>
</dbReference>
<dbReference type="HAMAP" id="MF_02019">
    <property type="entry name" value="MurF"/>
    <property type="match status" value="1"/>
</dbReference>
<evidence type="ECO:0000256" key="2">
    <source>
        <dbReference type="ARBA" id="ARBA00022598"/>
    </source>
</evidence>
<evidence type="ECO:0000313" key="16">
    <source>
        <dbReference type="Proteomes" id="UP000035444"/>
    </source>
</evidence>
<comment type="caution">
    <text evidence="15">The sequence shown here is derived from an EMBL/GenBank/DDBJ whole genome shotgun (WGS) entry which is preliminary data.</text>
</comment>
<comment type="subcellular location">
    <subcellularLocation>
        <location evidence="10 11">Cytoplasm</location>
    </subcellularLocation>
</comment>
<dbReference type="SUPFAM" id="SSF53244">
    <property type="entry name" value="MurD-like peptide ligases, peptide-binding domain"/>
    <property type="match status" value="1"/>
</dbReference>
<dbReference type="Pfam" id="PF02875">
    <property type="entry name" value="Mur_ligase_C"/>
    <property type="match status" value="1"/>
</dbReference>
<comment type="pathway">
    <text evidence="10 11">Cell wall biogenesis; peptidoglycan biosynthesis.</text>
</comment>
<dbReference type="GO" id="GO:0005524">
    <property type="term" value="F:ATP binding"/>
    <property type="evidence" value="ECO:0007669"/>
    <property type="project" value="UniProtKB-UniRule"/>
</dbReference>
<keyword evidence="6 10" id="KW-0133">Cell shape</keyword>
<evidence type="ECO:0000256" key="10">
    <source>
        <dbReference type="HAMAP-Rule" id="MF_02019"/>
    </source>
</evidence>
<evidence type="ECO:0000259" key="12">
    <source>
        <dbReference type="Pfam" id="PF01225"/>
    </source>
</evidence>
<dbReference type="PANTHER" id="PTHR43024:SF1">
    <property type="entry name" value="UDP-N-ACETYLMURAMOYL-TRIPEPTIDE--D-ALANYL-D-ALANINE LIGASE"/>
    <property type="match status" value="1"/>
</dbReference>
<feature type="domain" description="Mur ligase central" evidence="14">
    <location>
        <begin position="110"/>
        <end position="299"/>
    </location>
</feature>
<keyword evidence="16" id="KW-1185">Reference proteome</keyword>
<evidence type="ECO:0000256" key="1">
    <source>
        <dbReference type="ARBA" id="ARBA00022490"/>
    </source>
</evidence>
<gene>
    <name evidence="10" type="primary">murF</name>
    <name evidence="15" type="ORF">WH96_12340</name>
</gene>
<dbReference type="UniPathway" id="UPA00219"/>
<protein>
    <recommendedName>
        <fullName evidence="10 11">UDP-N-acetylmuramoyl-tripeptide--D-alanyl-D-alanine ligase</fullName>
        <ecNumber evidence="10 11">6.3.2.10</ecNumber>
    </recommendedName>
    <alternativeName>
        <fullName evidence="10">D-alanyl-D-alanine-adding enzyme</fullName>
    </alternativeName>
</protein>
<keyword evidence="5 10" id="KW-0067">ATP-binding</keyword>
<dbReference type="AlphaFoldDB" id="A0A0H2MDR5"/>
<evidence type="ECO:0000256" key="6">
    <source>
        <dbReference type="ARBA" id="ARBA00022960"/>
    </source>
</evidence>
<dbReference type="InterPro" id="IPR000713">
    <property type="entry name" value="Mur_ligase_N"/>
</dbReference>
<dbReference type="InterPro" id="IPR036615">
    <property type="entry name" value="Mur_ligase_C_dom_sf"/>
</dbReference>
<evidence type="ECO:0000256" key="11">
    <source>
        <dbReference type="RuleBase" id="RU004136"/>
    </source>
</evidence>
<evidence type="ECO:0000256" key="4">
    <source>
        <dbReference type="ARBA" id="ARBA00022741"/>
    </source>
</evidence>
<dbReference type="GO" id="GO:0009252">
    <property type="term" value="P:peptidoglycan biosynthetic process"/>
    <property type="evidence" value="ECO:0007669"/>
    <property type="project" value="UniProtKB-UniRule"/>
</dbReference>
<dbReference type="PATRIC" id="fig|1489064.4.peg.3790"/>
<evidence type="ECO:0000259" key="13">
    <source>
        <dbReference type="Pfam" id="PF02875"/>
    </source>
</evidence>
<dbReference type="STRING" id="1489064.WH96_12340"/>
<dbReference type="InterPro" id="IPR035911">
    <property type="entry name" value="MurE/MurF_N"/>
</dbReference>
<evidence type="ECO:0000259" key="14">
    <source>
        <dbReference type="Pfam" id="PF08245"/>
    </source>
</evidence>
<dbReference type="Proteomes" id="UP000035444">
    <property type="component" value="Unassembled WGS sequence"/>
</dbReference>
<dbReference type="Gene3D" id="3.90.190.20">
    <property type="entry name" value="Mur ligase, C-terminal domain"/>
    <property type="match status" value="1"/>
</dbReference>
<dbReference type="InterPro" id="IPR036565">
    <property type="entry name" value="Mur-like_cat_sf"/>
</dbReference>
<dbReference type="SUPFAM" id="SSF63418">
    <property type="entry name" value="MurE/MurF N-terminal domain"/>
    <property type="match status" value="1"/>
</dbReference>
<dbReference type="InterPro" id="IPR005863">
    <property type="entry name" value="UDP-N-AcMur_synth"/>
</dbReference>
<dbReference type="SUPFAM" id="SSF53623">
    <property type="entry name" value="MurD-like peptide ligases, catalytic domain"/>
    <property type="match status" value="1"/>
</dbReference>
<name>A0A0H2MDR5_9PROT</name>
<proteinExistence type="inferred from homology"/>
<keyword evidence="2 10" id="KW-0436">Ligase</keyword>
<dbReference type="GO" id="GO:0051301">
    <property type="term" value="P:cell division"/>
    <property type="evidence" value="ECO:0007669"/>
    <property type="project" value="UniProtKB-KW"/>
</dbReference>
<dbReference type="InterPro" id="IPR004101">
    <property type="entry name" value="Mur_ligase_C"/>
</dbReference>
<evidence type="ECO:0000256" key="8">
    <source>
        <dbReference type="ARBA" id="ARBA00023306"/>
    </source>
</evidence>
<keyword evidence="9 10" id="KW-0961">Cell wall biogenesis/degradation</keyword>
<comment type="similarity">
    <text evidence="10">Belongs to the MurCDEF family. MurF subfamily.</text>
</comment>
<feature type="domain" description="Mur ligase C-terminal" evidence="13">
    <location>
        <begin position="334"/>
        <end position="450"/>
    </location>
</feature>
<organism evidence="15 16">
    <name type="scientific">Kiloniella spongiae</name>
    <dbReference type="NCBI Taxonomy" id="1489064"/>
    <lineage>
        <taxon>Bacteria</taxon>
        <taxon>Pseudomonadati</taxon>
        <taxon>Pseudomonadota</taxon>
        <taxon>Alphaproteobacteria</taxon>
        <taxon>Rhodospirillales</taxon>
        <taxon>Kiloniellaceae</taxon>
        <taxon>Kiloniella</taxon>
    </lineage>
</organism>
<dbReference type="EMBL" id="LAQL01000007">
    <property type="protein sequence ID" value="KLN60498.1"/>
    <property type="molecule type" value="Genomic_DNA"/>
</dbReference>
<keyword evidence="1 10" id="KW-0963">Cytoplasm</keyword>
<keyword evidence="8 10" id="KW-0131">Cell cycle</keyword>
<dbReference type="GO" id="GO:0008766">
    <property type="term" value="F:UDP-N-acetylmuramoylalanyl-D-glutamyl-2,6-diaminopimelate-D-alanyl-D-alanine ligase activity"/>
    <property type="evidence" value="ECO:0007669"/>
    <property type="project" value="RHEA"/>
</dbReference>
<comment type="function">
    <text evidence="10 11">Involved in cell wall formation. Catalyzes the final step in the synthesis of UDP-N-acetylmuramoyl-pentapeptide, the precursor of murein.</text>
</comment>
<dbReference type="EC" id="6.3.2.10" evidence="10 11"/>
<keyword evidence="3 10" id="KW-0132">Cell division</keyword>
<reference evidence="15 16" key="1">
    <citation type="submission" date="2015-03" db="EMBL/GenBank/DDBJ databases">
        <title>Genome Sequence of Kiloniella spongiae MEBiC09566, isolated from a marine sponge.</title>
        <authorList>
            <person name="Shao Z."/>
            <person name="Wang L."/>
            <person name="Li X."/>
        </authorList>
    </citation>
    <scope>NUCLEOTIDE SEQUENCE [LARGE SCALE GENOMIC DNA]</scope>
    <source>
        <strain evidence="15 16">MEBiC09566</strain>
    </source>
</reference>
<dbReference type="GO" id="GO:0005737">
    <property type="term" value="C:cytoplasm"/>
    <property type="evidence" value="ECO:0007669"/>
    <property type="project" value="UniProtKB-SubCell"/>
</dbReference>
<dbReference type="PANTHER" id="PTHR43024">
    <property type="entry name" value="UDP-N-ACETYLMURAMOYL-TRIPEPTIDE--D-ALANYL-D-ALANINE LIGASE"/>
    <property type="match status" value="1"/>
</dbReference>
<dbReference type="GO" id="GO:0008360">
    <property type="term" value="P:regulation of cell shape"/>
    <property type="evidence" value="ECO:0007669"/>
    <property type="project" value="UniProtKB-KW"/>
</dbReference>
<dbReference type="GO" id="GO:0071555">
    <property type="term" value="P:cell wall organization"/>
    <property type="evidence" value="ECO:0007669"/>
    <property type="project" value="UniProtKB-KW"/>
</dbReference>
<dbReference type="InterPro" id="IPR013221">
    <property type="entry name" value="Mur_ligase_cen"/>
</dbReference>
<dbReference type="GO" id="GO:0047480">
    <property type="term" value="F:UDP-N-acetylmuramoyl-tripeptide-D-alanyl-D-alanine ligase activity"/>
    <property type="evidence" value="ECO:0007669"/>
    <property type="project" value="UniProtKB-UniRule"/>
</dbReference>
<sequence>MVREILWTAEEAASATGGENTQDWQATGLSLNTRSMEKGDLFFALQGPNFDGHDYVAKAFEEGAAAAVVQRRPERLSDNAPLLIVDDTLGALNRFGAAARANSSAKFIGVTGSVGKTTIKEILRHCLSQQAETAASAASFNNHWGVPLSLARMQRNAVYAVNEMGMNSTGEIRELTKLVRPDVAIISTIEAAHFEFFKSLEEIAEAKCEIFEAMSSDGVAILNRDHQLFDLMAERAQTNGITKIINFGEHPKAQARLIGYELFAEYSRVQADICGKIIDYTISNPGFHWILNSLAALAAIDAIGADVKKAAADLSTVQGLPGRGEKSVQKLANGKHFELIDDSYNANPASVRANINVLANAVPDNSGRRIAVLGDMLELGKKAKKIHADLAAPINDSGIDLVFTCGQYMKALHEALPANLRGAHTENSQELAVVLATELQADDVVSVKGSLGSKMSVIIEALKSLSAQNAGGDE</sequence>
<feature type="domain" description="Mur ligase N-terminal catalytic" evidence="12">
    <location>
        <begin position="27"/>
        <end position="74"/>
    </location>
</feature>
<dbReference type="Gene3D" id="3.40.1390.10">
    <property type="entry name" value="MurE/MurF, N-terminal domain"/>
    <property type="match status" value="1"/>
</dbReference>
<keyword evidence="7 10" id="KW-0573">Peptidoglycan synthesis</keyword>
<dbReference type="Pfam" id="PF01225">
    <property type="entry name" value="Mur_ligase"/>
    <property type="match status" value="1"/>
</dbReference>
<evidence type="ECO:0000256" key="7">
    <source>
        <dbReference type="ARBA" id="ARBA00022984"/>
    </source>
</evidence>
<dbReference type="Gene3D" id="3.40.1190.10">
    <property type="entry name" value="Mur-like, catalytic domain"/>
    <property type="match status" value="1"/>
</dbReference>
<evidence type="ECO:0000256" key="5">
    <source>
        <dbReference type="ARBA" id="ARBA00022840"/>
    </source>
</evidence>
<dbReference type="InterPro" id="IPR051046">
    <property type="entry name" value="MurCDEF_CellWall_CoF430Synth"/>
</dbReference>
<evidence type="ECO:0000256" key="9">
    <source>
        <dbReference type="ARBA" id="ARBA00023316"/>
    </source>
</evidence>
<dbReference type="OrthoDB" id="9800958at2"/>
<evidence type="ECO:0000313" key="15">
    <source>
        <dbReference type="EMBL" id="KLN60498.1"/>
    </source>
</evidence>
<feature type="binding site" evidence="10">
    <location>
        <begin position="112"/>
        <end position="118"/>
    </location>
    <ligand>
        <name>ATP</name>
        <dbReference type="ChEBI" id="CHEBI:30616"/>
    </ligand>
</feature>
<dbReference type="NCBIfam" id="TIGR01143">
    <property type="entry name" value="murF"/>
    <property type="match status" value="1"/>
</dbReference>
<comment type="catalytic activity">
    <reaction evidence="10 11">
        <text>D-alanyl-D-alanine + UDP-N-acetyl-alpha-D-muramoyl-L-alanyl-gamma-D-glutamyl-meso-2,6-diaminopimelate + ATP = UDP-N-acetyl-alpha-D-muramoyl-L-alanyl-gamma-D-glutamyl-meso-2,6-diaminopimeloyl-D-alanyl-D-alanine + ADP + phosphate + H(+)</text>
        <dbReference type="Rhea" id="RHEA:28374"/>
        <dbReference type="ChEBI" id="CHEBI:15378"/>
        <dbReference type="ChEBI" id="CHEBI:30616"/>
        <dbReference type="ChEBI" id="CHEBI:43474"/>
        <dbReference type="ChEBI" id="CHEBI:57822"/>
        <dbReference type="ChEBI" id="CHEBI:61386"/>
        <dbReference type="ChEBI" id="CHEBI:83905"/>
        <dbReference type="ChEBI" id="CHEBI:456216"/>
        <dbReference type="EC" id="6.3.2.10"/>
    </reaction>
</comment>
<accession>A0A0H2MDR5</accession>
<keyword evidence="4 10" id="KW-0547">Nucleotide-binding</keyword>
<evidence type="ECO:0000256" key="3">
    <source>
        <dbReference type="ARBA" id="ARBA00022618"/>
    </source>
</evidence>